<dbReference type="Gene3D" id="1.10.287.130">
    <property type="match status" value="1"/>
</dbReference>
<dbReference type="Pfam" id="PF00072">
    <property type="entry name" value="Response_reg"/>
    <property type="match status" value="1"/>
</dbReference>
<dbReference type="Proteomes" id="UP000184603">
    <property type="component" value="Unassembled WGS sequence"/>
</dbReference>
<evidence type="ECO:0000256" key="1">
    <source>
        <dbReference type="ARBA" id="ARBA00000085"/>
    </source>
</evidence>
<evidence type="ECO:0000256" key="7">
    <source>
        <dbReference type="ARBA" id="ARBA00022840"/>
    </source>
</evidence>
<protein>
    <recommendedName>
        <fullName evidence="2">histidine kinase</fullName>
        <ecNumber evidence="2">2.7.13.3</ecNumber>
    </recommendedName>
</protein>
<dbReference type="OrthoDB" id="5487437at2"/>
<dbReference type="InterPro" id="IPR005467">
    <property type="entry name" value="His_kinase_dom"/>
</dbReference>
<keyword evidence="13" id="KW-1185">Reference proteome</keyword>
<evidence type="ECO:0000259" key="11">
    <source>
        <dbReference type="PROSITE" id="PS50110"/>
    </source>
</evidence>
<comment type="catalytic activity">
    <reaction evidence="1">
        <text>ATP + protein L-histidine = ADP + protein N-phospho-L-histidine.</text>
        <dbReference type="EC" id="2.7.13.3"/>
    </reaction>
</comment>
<dbReference type="PROSITE" id="PS50110">
    <property type="entry name" value="RESPONSE_REGULATORY"/>
    <property type="match status" value="1"/>
</dbReference>
<dbReference type="CDD" id="cd00082">
    <property type="entry name" value="HisKA"/>
    <property type="match status" value="1"/>
</dbReference>
<dbReference type="SUPFAM" id="SSF47384">
    <property type="entry name" value="Homodimeric domain of signal transducing histidine kinase"/>
    <property type="match status" value="1"/>
</dbReference>
<dbReference type="GO" id="GO:0005524">
    <property type="term" value="F:ATP binding"/>
    <property type="evidence" value="ECO:0007669"/>
    <property type="project" value="UniProtKB-KW"/>
</dbReference>
<evidence type="ECO:0000256" key="5">
    <source>
        <dbReference type="ARBA" id="ARBA00022741"/>
    </source>
</evidence>
<dbReference type="InterPro" id="IPR036890">
    <property type="entry name" value="HATPase_C_sf"/>
</dbReference>
<proteinExistence type="predicted"/>
<dbReference type="InterPro" id="IPR001789">
    <property type="entry name" value="Sig_transdc_resp-reg_receiver"/>
</dbReference>
<dbReference type="GO" id="GO:0000155">
    <property type="term" value="F:phosphorelay sensor kinase activity"/>
    <property type="evidence" value="ECO:0007669"/>
    <property type="project" value="InterPro"/>
</dbReference>
<dbReference type="SMART" id="SM00387">
    <property type="entry name" value="HATPase_c"/>
    <property type="match status" value="1"/>
</dbReference>
<evidence type="ECO:0000256" key="8">
    <source>
        <dbReference type="ARBA" id="ARBA00023012"/>
    </source>
</evidence>
<dbReference type="InterPro" id="IPR003594">
    <property type="entry name" value="HATPase_dom"/>
</dbReference>
<dbReference type="Pfam" id="PF02518">
    <property type="entry name" value="HATPase_c"/>
    <property type="match status" value="1"/>
</dbReference>
<keyword evidence="5" id="KW-0547">Nucleotide-binding</keyword>
<dbReference type="CDD" id="cd00156">
    <property type="entry name" value="REC"/>
    <property type="match status" value="1"/>
</dbReference>
<keyword evidence="7" id="KW-0067">ATP-binding</keyword>
<evidence type="ECO:0000313" key="13">
    <source>
        <dbReference type="Proteomes" id="UP000184603"/>
    </source>
</evidence>
<dbReference type="EC" id="2.7.13.3" evidence="2"/>
<accession>A0A1M7Y369</accession>
<reference evidence="12 13" key="1">
    <citation type="submission" date="2016-12" db="EMBL/GenBank/DDBJ databases">
        <authorList>
            <person name="Song W.-J."/>
            <person name="Kurnit D.M."/>
        </authorList>
    </citation>
    <scope>NUCLEOTIDE SEQUENCE [LARGE SCALE GENOMIC DNA]</scope>
    <source>
        <strain evidence="12 13">DSM 18488</strain>
    </source>
</reference>
<dbReference type="InterPro" id="IPR004358">
    <property type="entry name" value="Sig_transdc_His_kin-like_C"/>
</dbReference>
<dbReference type="Gene3D" id="3.30.565.10">
    <property type="entry name" value="Histidine kinase-like ATPase, C-terminal domain"/>
    <property type="match status" value="1"/>
</dbReference>
<evidence type="ECO:0000313" key="12">
    <source>
        <dbReference type="EMBL" id="SHO46594.1"/>
    </source>
</evidence>
<dbReference type="InterPro" id="IPR011006">
    <property type="entry name" value="CheY-like_superfamily"/>
</dbReference>
<evidence type="ECO:0000256" key="6">
    <source>
        <dbReference type="ARBA" id="ARBA00022777"/>
    </source>
</evidence>
<keyword evidence="3 9" id="KW-0597">Phosphoprotein</keyword>
<evidence type="ECO:0000256" key="3">
    <source>
        <dbReference type="ARBA" id="ARBA00022553"/>
    </source>
</evidence>
<evidence type="ECO:0000256" key="4">
    <source>
        <dbReference type="ARBA" id="ARBA00022679"/>
    </source>
</evidence>
<dbReference type="PROSITE" id="PS50109">
    <property type="entry name" value="HIS_KIN"/>
    <property type="match status" value="1"/>
</dbReference>
<sequence>MEAIGTLAGGIAHDFNNILSAILGFSQIVLDSLPPDSTVYAEQQQIIKASLRAKDLVQHLLIFSRKQEHQKSAVIIGHVMTEAIQLLRASLPSTINFEITLNHKTGIILADATQIHQVIINICTNAAHAMEMNGGTLSVSLDKRQFSERDQDKPVEIPPGEYACIIVSDTGKGIDPLHLRRIYEPFFTTKPTGKGTGMGLAVVHGIVTSHGGAIDVQTVIGQGTTFRIYFPLINMEATTEPKPESIPSGNKEHILIVDDEEAIAMFTSTMLKRNGYITTAISDSREALKIFKQNPETFDLLITDQTMPAMTGFELAKAVLAIRSDIPILLCTGFSSVVSGEKALQAGISDFIMKPITKQVLFQKVELLLRKNQQNPKGSL</sequence>
<feature type="modified residue" description="4-aspartylphosphate" evidence="9">
    <location>
        <position position="304"/>
    </location>
</feature>
<dbReference type="PANTHER" id="PTHR43065:SF46">
    <property type="entry name" value="C4-DICARBOXYLATE TRANSPORT SENSOR PROTEIN DCTB"/>
    <property type="match status" value="1"/>
</dbReference>
<name>A0A1M7Y369_9BACT</name>
<dbReference type="InterPro" id="IPR003661">
    <property type="entry name" value="HisK_dim/P_dom"/>
</dbReference>
<dbReference type="EMBL" id="FRFE01000006">
    <property type="protein sequence ID" value="SHO46594.1"/>
    <property type="molecule type" value="Genomic_DNA"/>
</dbReference>
<dbReference type="InterPro" id="IPR036097">
    <property type="entry name" value="HisK_dim/P_sf"/>
</dbReference>
<keyword evidence="4" id="KW-0808">Transferase</keyword>
<dbReference type="SMART" id="SM00448">
    <property type="entry name" value="REC"/>
    <property type="match status" value="1"/>
</dbReference>
<evidence type="ECO:0000259" key="10">
    <source>
        <dbReference type="PROSITE" id="PS50109"/>
    </source>
</evidence>
<organism evidence="12 13">
    <name type="scientific">Desulfopila aestuarii DSM 18488</name>
    <dbReference type="NCBI Taxonomy" id="1121416"/>
    <lineage>
        <taxon>Bacteria</taxon>
        <taxon>Pseudomonadati</taxon>
        <taxon>Thermodesulfobacteriota</taxon>
        <taxon>Desulfobulbia</taxon>
        <taxon>Desulfobulbales</taxon>
        <taxon>Desulfocapsaceae</taxon>
        <taxon>Desulfopila</taxon>
    </lineage>
</organism>
<dbReference type="SUPFAM" id="SSF55874">
    <property type="entry name" value="ATPase domain of HSP90 chaperone/DNA topoisomerase II/histidine kinase"/>
    <property type="match status" value="1"/>
</dbReference>
<dbReference type="SMART" id="SM00388">
    <property type="entry name" value="HisKA"/>
    <property type="match status" value="1"/>
</dbReference>
<dbReference type="RefSeq" id="WP_073612895.1">
    <property type="nucleotide sequence ID" value="NZ_FRFE01000006.1"/>
</dbReference>
<dbReference type="Gene3D" id="3.40.50.2300">
    <property type="match status" value="1"/>
</dbReference>
<dbReference type="SUPFAM" id="SSF52172">
    <property type="entry name" value="CheY-like"/>
    <property type="match status" value="1"/>
</dbReference>
<gene>
    <name evidence="12" type="ORF">SAMN02745220_01554</name>
</gene>
<evidence type="ECO:0000256" key="2">
    <source>
        <dbReference type="ARBA" id="ARBA00012438"/>
    </source>
</evidence>
<dbReference type="PANTHER" id="PTHR43065">
    <property type="entry name" value="SENSOR HISTIDINE KINASE"/>
    <property type="match status" value="1"/>
</dbReference>
<feature type="domain" description="Histidine kinase" evidence="10">
    <location>
        <begin position="10"/>
        <end position="234"/>
    </location>
</feature>
<feature type="domain" description="Response regulatory" evidence="11">
    <location>
        <begin position="253"/>
        <end position="369"/>
    </location>
</feature>
<dbReference type="STRING" id="1121416.SAMN02745220_01554"/>
<dbReference type="PRINTS" id="PR00344">
    <property type="entry name" value="BCTRLSENSOR"/>
</dbReference>
<evidence type="ECO:0000256" key="9">
    <source>
        <dbReference type="PROSITE-ProRule" id="PRU00169"/>
    </source>
</evidence>
<dbReference type="AlphaFoldDB" id="A0A1M7Y369"/>
<dbReference type="Pfam" id="PF00512">
    <property type="entry name" value="HisKA"/>
    <property type="match status" value="1"/>
</dbReference>
<keyword evidence="8" id="KW-0902">Two-component regulatory system</keyword>
<keyword evidence="6 12" id="KW-0418">Kinase</keyword>